<feature type="domain" description="Helicase ATP-binding" evidence="10">
    <location>
        <begin position="277"/>
        <end position="443"/>
    </location>
</feature>
<gene>
    <name evidence="12" type="ORF">BIW11_06597</name>
</gene>
<dbReference type="InterPro" id="IPR011545">
    <property type="entry name" value="DEAD/DEAH_box_helicase_dom"/>
</dbReference>
<keyword evidence="6" id="KW-0067">ATP-binding</keyword>
<dbReference type="Pfam" id="PF07717">
    <property type="entry name" value="OB_NTP_bind"/>
    <property type="match status" value="1"/>
</dbReference>
<organism evidence="12 13">
    <name type="scientific">Tropilaelaps mercedesae</name>
    <dbReference type="NCBI Taxonomy" id="418985"/>
    <lineage>
        <taxon>Eukaryota</taxon>
        <taxon>Metazoa</taxon>
        <taxon>Ecdysozoa</taxon>
        <taxon>Arthropoda</taxon>
        <taxon>Chelicerata</taxon>
        <taxon>Arachnida</taxon>
        <taxon>Acari</taxon>
        <taxon>Parasitiformes</taxon>
        <taxon>Mesostigmata</taxon>
        <taxon>Gamasina</taxon>
        <taxon>Dermanyssoidea</taxon>
        <taxon>Laelapidae</taxon>
        <taxon>Tropilaelaps</taxon>
    </lineage>
</organism>
<dbReference type="PANTHER" id="PTHR18934:SF99">
    <property type="entry name" value="ATP-DEPENDENT RNA HELICASE DHX37-RELATED"/>
    <property type="match status" value="1"/>
</dbReference>
<keyword evidence="4" id="KW-0378">Hydrolase</keyword>
<evidence type="ECO:0000256" key="2">
    <source>
        <dbReference type="ARBA" id="ARBA00012552"/>
    </source>
</evidence>
<dbReference type="Proteomes" id="UP000192247">
    <property type="component" value="Unassembled WGS sequence"/>
</dbReference>
<comment type="caution">
    <text evidence="12">The sequence shown here is derived from an EMBL/GenBank/DDBJ whole genome shotgun (WGS) entry which is preliminary data.</text>
</comment>
<evidence type="ECO:0000259" key="11">
    <source>
        <dbReference type="PROSITE" id="PS51194"/>
    </source>
</evidence>
<dbReference type="InterPro" id="IPR056371">
    <property type="entry name" value="DHX37-like_C"/>
</dbReference>
<dbReference type="SUPFAM" id="SSF52540">
    <property type="entry name" value="P-loop containing nucleoside triphosphate hydrolases"/>
    <property type="match status" value="1"/>
</dbReference>
<feature type="region of interest" description="Disordered" evidence="9">
    <location>
        <begin position="509"/>
        <end position="560"/>
    </location>
</feature>
<dbReference type="SMART" id="SM00487">
    <property type="entry name" value="DEXDc"/>
    <property type="match status" value="1"/>
</dbReference>
<reference evidence="12 13" key="1">
    <citation type="journal article" date="2017" name="Gigascience">
        <title>Draft genome of the honey bee ectoparasitic mite, Tropilaelaps mercedesae, is shaped by the parasitic life history.</title>
        <authorList>
            <person name="Dong X."/>
            <person name="Armstrong S.D."/>
            <person name="Xia D."/>
            <person name="Makepeace B.L."/>
            <person name="Darby A.C."/>
            <person name="Kadowaki T."/>
        </authorList>
    </citation>
    <scope>NUCLEOTIDE SEQUENCE [LARGE SCALE GENOMIC DNA]</scope>
    <source>
        <strain evidence="12">Wuxi-XJTLU</strain>
    </source>
</reference>
<dbReference type="PANTHER" id="PTHR18934">
    <property type="entry name" value="ATP-DEPENDENT RNA HELICASE"/>
    <property type="match status" value="1"/>
</dbReference>
<dbReference type="FunCoup" id="A0A1V9XXB4">
    <property type="interactions" value="2001"/>
</dbReference>
<dbReference type="PROSITE" id="PS51192">
    <property type="entry name" value="HELICASE_ATP_BIND_1"/>
    <property type="match status" value="1"/>
</dbReference>
<dbReference type="InParanoid" id="A0A1V9XXB4"/>
<evidence type="ECO:0000256" key="7">
    <source>
        <dbReference type="ARBA" id="ARBA00047984"/>
    </source>
</evidence>
<dbReference type="FunFam" id="3.40.50.300:FF:000637">
    <property type="entry name" value="ATP-dependent RNA helicase DHX37/DHR1"/>
    <property type="match status" value="1"/>
</dbReference>
<dbReference type="Pfam" id="PF21010">
    <property type="entry name" value="HA2_C"/>
    <property type="match status" value="1"/>
</dbReference>
<dbReference type="InterPro" id="IPR011709">
    <property type="entry name" value="DEAD-box_helicase_OB_fold"/>
</dbReference>
<evidence type="ECO:0000256" key="5">
    <source>
        <dbReference type="ARBA" id="ARBA00022806"/>
    </source>
</evidence>
<dbReference type="PROSITE" id="PS51194">
    <property type="entry name" value="HELICASE_CTER"/>
    <property type="match status" value="1"/>
</dbReference>
<feature type="coiled-coil region" evidence="8">
    <location>
        <begin position="70"/>
        <end position="102"/>
    </location>
</feature>
<dbReference type="Pfam" id="PF23362">
    <property type="entry name" value="DHX37_C"/>
    <property type="match status" value="1"/>
</dbReference>
<dbReference type="InterPro" id="IPR003593">
    <property type="entry name" value="AAA+_ATPase"/>
</dbReference>
<accession>A0A1V9XXB4</accession>
<evidence type="ECO:0000313" key="12">
    <source>
        <dbReference type="EMBL" id="OQR78157.1"/>
    </source>
</evidence>
<dbReference type="EC" id="3.6.4.13" evidence="2"/>
<dbReference type="Gene3D" id="1.20.120.1080">
    <property type="match status" value="1"/>
</dbReference>
<keyword evidence="3" id="KW-0547">Nucleotide-binding</keyword>
<dbReference type="EMBL" id="MNPL01002582">
    <property type="protein sequence ID" value="OQR78157.1"/>
    <property type="molecule type" value="Genomic_DNA"/>
</dbReference>
<dbReference type="STRING" id="418985.A0A1V9XXB4"/>
<dbReference type="GO" id="GO:0003723">
    <property type="term" value="F:RNA binding"/>
    <property type="evidence" value="ECO:0007669"/>
    <property type="project" value="TreeGrafter"/>
</dbReference>
<dbReference type="InterPro" id="IPR027417">
    <property type="entry name" value="P-loop_NTPase"/>
</dbReference>
<proteinExistence type="inferred from homology"/>
<feature type="compositionally biased region" description="Acidic residues" evidence="9">
    <location>
        <begin position="149"/>
        <end position="172"/>
    </location>
</feature>
<dbReference type="GO" id="GO:0003724">
    <property type="term" value="F:RNA helicase activity"/>
    <property type="evidence" value="ECO:0007669"/>
    <property type="project" value="UniProtKB-EC"/>
</dbReference>
<dbReference type="InterPro" id="IPR007502">
    <property type="entry name" value="Helicase-assoc_dom"/>
</dbReference>
<dbReference type="Pfam" id="PF00270">
    <property type="entry name" value="DEAD"/>
    <property type="match status" value="1"/>
</dbReference>
<protein>
    <recommendedName>
        <fullName evidence="2">RNA helicase</fullName>
        <ecNumber evidence="2">3.6.4.13</ecNumber>
    </recommendedName>
</protein>
<feature type="domain" description="Helicase C-terminal" evidence="11">
    <location>
        <begin position="627"/>
        <end position="794"/>
    </location>
</feature>
<sequence>MGRVKKLKKLLRYKNVEEALLREKGIVPEEKDTNTEILPAVQIGTAKTSKTKNVAENVGEIQKTAFKLSKKRRKQLLKILEKKQKKVNREELVAKLAEIKDRTARNRKKLSKDVDLKSLRKRKAPSVQLWGKQLKKDEKKIVQRPDILGIDDEDEDDQDNDEDIEDESEDNSDFGANVEKSKEDMKTAQGLPRETSASAVAAEEAAQLAAKEKLEKIRRYNDLRRTEDEEDDIGDVNAAVGHLKPRRVKQSVVLKRPDEVCEHRSNLPIIAMEQEIMETIETNPVTVICGETGSGKTTQVAQFLYEAGYAREGMIGITEPRRVAAISMSKRVAYETGLGEKIVSYQVRFEGNCTEETQVKFLTDGVLLKEMESDLSLSKYSVIIVDEAHERSVHSDVAVGLLSRVVGLREKKGKPLRVIVMSATLRVSDFTQNERLFKKPPPVINVKTRQFPVTIHFNRATPKDYMADALKKVCKIHKNLPPGGILVFLTGRMEVNQLAARLRRKFGEGKKDLKKKSQESESKDEDSHTNEESSSKSSVTNGKTRRNSTESITSNESRAEEGIANTIISNGAPHASTAEHNQDVTSTTLDAARTNAVGENNILDLESYSVCPLEDGELEEKAEERDMLEDHGDDEDADEEILESASDEDDDLLVEDCREDQSKPMKVLPMFAMLPSNQQQKVFERVPEGTRLCVVATNVAETSLTIPGVRYVVDAGKCKTRVYDRVTGISKFVVTWTSKASAEQRAGRAGRQGPGHCYRLYSSAVFNDKFIEFAPAEVTLRPVEGLLLQMKCMGIEKVVNFPFPSPPPRESLIAAENTLVEMRALKRDKVKPLSLREREAWLYSSEPTPLGRAMSLFPVAPRYAKMLALSHQQRALMPYVVALVAGLAVQEPFVKGNAKCPTWCKSLGDMGRLLAAVGASEFDAVARTSGHFPHQQLRAEAQREIRKMRYQLTEELNLLVPDLQLTLDPRLSPPNAQQMLALRQLVLCACVDRIARKKTGKVYESMQTDGLVYLHGDSVSYKEQPPWLVYQEITEEHGDRMQLRMVCPIEPSWLPVLAPQQCVLTEPLESPPPEYSERDDLFFVWVEGTYGPLAWQLDKTRVKAPAHWPERFNWFAKALLDGQVMMKLKNYQTMYVSQSALVVKKYAAVSQRASDLVGALKKANVCCRADLLVRWKADPKFLLNAYLSWLPAEVHGKIKMSWPPAS</sequence>
<feature type="region of interest" description="Disordered" evidence="9">
    <location>
        <begin position="619"/>
        <end position="638"/>
    </location>
</feature>
<evidence type="ECO:0000256" key="3">
    <source>
        <dbReference type="ARBA" id="ARBA00022741"/>
    </source>
</evidence>
<dbReference type="InterPro" id="IPR014001">
    <property type="entry name" value="Helicase_ATP-bd"/>
</dbReference>
<dbReference type="GO" id="GO:0000462">
    <property type="term" value="P:maturation of SSU-rRNA from tricistronic rRNA transcript (SSU-rRNA, 5.8S rRNA, LSU-rRNA)"/>
    <property type="evidence" value="ECO:0007669"/>
    <property type="project" value="TreeGrafter"/>
</dbReference>
<dbReference type="SMART" id="SM00382">
    <property type="entry name" value="AAA"/>
    <property type="match status" value="1"/>
</dbReference>
<dbReference type="CDD" id="cd18791">
    <property type="entry name" value="SF2_C_RHA"/>
    <property type="match status" value="1"/>
</dbReference>
<evidence type="ECO:0000256" key="6">
    <source>
        <dbReference type="ARBA" id="ARBA00022840"/>
    </source>
</evidence>
<evidence type="ECO:0000259" key="10">
    <source>
        <dbReference type="PROSITE" id="PS51192"/>
    </source>
</evidence>
<keyword evidence="8" id="KW-0175">Coiled coil</keyword>
<dbReference type="GO" id="GO:0016787">
    <property type="term" value="F:hydrolase activity"/>
    <property type="evidence" value="ECO:0007669"/>
    <property type="project" value="UniProtKB-KW"/>
</dbReference>
<dbReference type="SMART" id="SM00847">
    <property type="entry name" value="HA2"/>
    <property type="match status" value="1"/>
</dbReference>
<dbReference type="Gene3D" id="3.40.50.300">
    <property type="entry name" value="P-loop containing nucleotide triphosphate hydrolases"/>
    <property type="match status" value="3"/>
</dbReference>
<dbReference type="AlphaFoldDB" id="A0A1V9XXB4"/>
<evidence type="ECO:0000256" key="4">
    <source>
        <dbReference type="ARBA" id="ARBA00022801"/>
    </source>
</evidence>
<keyword evidence="5 12" id="KW-0347">Helicase</keyword>
<evidence type="ECO:0000256" key="9">
    <source>
        <dbReference type="SAM" id="MobiDB-lite"/>
    </source>
</evidence>
<dbReference type="GO" id="GO:0005730">
    <property type="term" value="C:nucleolus"/>
    <property type="evidence" value="ECO:0007669"/>
    <property type="project" value="TreeGrafter"/>
</dbReference>
<dbReference type="InterPro" id="IPR002464">
    <property type="entry name" value="DNA/RNA_helicase_DEAH_CS"/>
</dbReference>
<dbReference type="OrthoDB" id="10025033at2759"/>
<feature type="region of interest" description="Disordered" evidence="9">
    <location>
        <begin position="143"/>
        <end position="200"/>
    </location>
</feature>
<dbReference type="InterPro" id="IPR001650">
    <property type="entry name" value="Helicase_C-like"/>
</dbReference>
<dbReference type="SMART" id="SM00490">
    <property type="entry name" value="HELICc"/>
    <property type="match status" value="1"/>
</dbReference>
<comment type="similarity">
    <text evidence="1">Belongs to the DEAD box helicase family. DEAH subfamily.</text>
</comment>
<name>A0A1V9XXB4_9ACAR</name>
<evidence type="ECO:0000256" key="1">
    <source>
        <dbReference type="ARBA" id="ARBA00008792"/>
    </source>
</evidence>
<dbReference type="CDD" id="cd17982">
    <property type="entry name" value="DEXHc_DHX37"/>
    <property type="match status" value="1"/>
</dbReference>
<comment type="catalytic activity">
    <reaction evidence="7">
        <text>ATP + H2O = ADP + phosphate + H(+)</text>
        <dbReference type="Rhea" id="RHEA:13065"/>
        <dbReference type="ChEBI" id="CHEBI:15377"/>
        <dbReference type="ChEBI" id="CHEBI:15378"/>
        <dbReference type="ChEBI" id="CHEBI:30616"/>
        <dbReference type="ChEBI" id="CHEBI:43474"/>
        <dbReference type="ChEBI" id="CHEBI:456216"/>
        <dbReference type="EC" id="3.6.4.13"/>
    </reaction>
</comment>
<dbReference type="PROSITE" id="PS00690">
    <property type="entry name" value="DEAH_ATP_HELICASE"/>
    <property type="match status" value="1"/>
</dbReference>
<evidence type="ECO:0000313" key="13">
    <source>
        <dbReference type="Proteomes" id="UP000192247"/>
    </source>
</evidence>
<dbReference type="GO" id="GO:0005524">
    <property type="term" value="F:ATP binding"/>
    <property type="evidence" value="ECO:0007669"/>
    <property type="project" value="UniProtKB-KW"/>
</dbReference>
<dbReference type="Pfam" id="PF00271">
    <property type="entry name" value="Helicase_C"/>
    <property type="match status" value="1"/>
</dbReference>
<feature type="compositionally biased region" description="Basic and acidic residues" evidence="9">
    <location>
        <begin position="509"/>
        <end position="534"/>
    </location>
</feature>
<keyword evidence="13" id="KW-1185">Reference proteome</keyword>
<evidence type="ECO:0000256" key="8">
    <source>
        <dbReference type="SAM" id="Coils"/>
    </source>
</evidence>